<sequence>MVATDVCGSLETPVAGDGSLEGRLTWIYENRGYSRATILHILIDLTEETNTSNALPPGRINSPGAVWTSGRAWTTLRPLLMSGHCIDSIPSRCLYKTFVVEKSLSIGEDGRFPTVCMKTADAHALGPILFLRILERVYNTYGINAEYLKSLKDHPFSQMQFRSLKKVASQKVLRKLVSDIVLKRIVRSR</sequence>
<proteinExistence type="predicted"/>
<reference evidence="1 2" key="1">
    <citation type="submission" date="2014-06" db="EMBL/GenBank/DDBJ databases">
        <title>Evolutionary Origins and Diversification of the Mycorrhizal Mutualists.</title>
        <authorList>
            <consortium name="DOE Joint Genome Institute"/>
            <consortium name="Mycorrhizal Genomics Consortium"/>
            <person name="Kohler A."/>
            <person name="Kuo A."/>
            <person name="Nagy L.G."/>
            <person name="Floudas D."/>
            <person name="Copeland A."/>
            <person name="Barry K.W."/>
            <person name="Cichocki N."/>
            <person name="Veneault-Fourrey C."/>
            <person name="LaButti K."/>
            <person name="Lindquist E.A."/>
            <person name="Lipzen A."/>
            <person name="Lundell T."/>
            <person name="Morin E."/>
            <person name="Murat C."/>
            <person name="Riley R."/>
            <person name="Ohm R."/>
            <person name="Sun H."/>
            <person name="Tunlid A."/>
            <person name="Henrissat B."/>
            <person name="Grigoriev I.V."/>
            <person name="Hibbett D.S."/>
            <person name="Martin F."/>
        </authorList>
    </citation>
    <scope>NUCLEOTIDE SEQUENCE [LARGE SCALE GENOMIC DNA]</scope>
    <source>
        <strain evidence="1 2">SS14</strain>
    </source>
</reference>
<accession>A0A0C9VA13</accession>
<dbReference type="HOGENOM" id="CLU_1435256_0_0_1"/>
<organism evidence="1 2">
    <name type="scientific">Sphaerobolus stellatus (strain SS14)</name>
    <dbReference type="NCBI Taxonomy" id="990650"/>
    <lineage>
        <taxon>Eukaryota</taxon>
        <taxon>Fungi</taxon>
        <taxon>Dikarya</taxon>
        <taxon>Basidiomycota</taxon>
        <taxon>Agaricomycotina</taxon>
        <taxon>Agaricomycetes</taxon>
        <taxon>Phallomycetidae</taxon>
        <taxon>Geastrales</taxon>
        <taxon>Sphaerobolaceae</taxon>
        <taxon>Sphaerobolus</taxon>
    </lineage>
</organism>
<keyword evidence="2" id="KW-1185">Reference proteome</keyword>
<gene>
    <name evidence="1" type="ORF">M422DRAFT_263623</name>
</gene>
<name>A0A0C9VA13_SPHS4</name>
<evidence type="ECO:0000313" key="1">
    <source>
        <dbReference type="EMBL" id="KIJ34310.1"/>
    </source>
</evidence>
<dbReference type="EMBL" id="KN837201">
    <property type="protein sequence ID" value="KIJ34310.1"/>
    <property type="molecule type" value="Genomic_DNA"/>
</dbReference>
<protein>
    <submittedName>
        <fullName evidence="1">Uncharacterized protein</fullName>
    </submittedName>
</protein>
<dbReference type="AlphaFoldDB" id="A0A0C9VA13"/>
<evidence type="ECO:0000313" key="2">
    <source>
        <dbReference type="Proteomes" id="UP000054279"/>
    </source>
</evidence>
<dbReference type="Proteomes" id="UP000054279">
    <property type="component" value="Unassembled WGS sequence"/>
</dbReference>